<gene>
    <name evidence="10" type="ORF">FIESC28_02339</name>
</gene>
<dbReference type="RefSeq" id="XP_031019440.1">
    <property type="nucleotide sequence ID" value="XM_031156489.1"/>
</dbReference>
<feature type="transmembrane region" description="Helical" evidence="8">
    <location>
        <begin position="113"/>
        <end position="136"/>
    </location>
</feature>
<dbReference type="InterPro" id="IPR020471">
    <property type="entry name" value="AKR"/>
</dbReference>
<dbReference type="AlphaFoldDB" id="A0A366S6C9"/>
<dbReference type="InterPro" id="IPR023210">
    <property type="entry name" value="NADP_OxRdtase_dom"/>
</dbReference>
<dbReference type="PANTHER" id="PTHR42686">
    <property type="entry name" value="GH17980P-RELATED"/>
    <property type="match status" value="1"/>
</dbReference>
<dbReference type="Pfam" id="PF00248">
    <property type="entry name" value="Aldo_ket_red"/>
    <property type="match status" value="1"/>
</dbReference>
<dbReference type="InterPro" id="IPR000791">
    <property type="entry name" value="Gpr1/Fun34/SatP-like"/>
</dbReference>
<keyword evidence="11" id="KW-1185">Reference proteome</keyword>
<dbReference type="EMBL" id="QKXC01000049">
    <property type="protein sequence ID" value="RBR24849.1"/>
    <property type="molecule type" value="Genomic_DNA"/>
</dbReference>
<evidence type="ECO:0000313" key="11">
    <source>
        <dbReference type="Proteomes" id="UP000253153"/>
    </source>
</evidence>
<dbReference type="Proteomes" id="UP000253153">
    <property type="component" value="Unassembled WGS sequence"/>
</dbReference>
<dbReference type="GO" id="GO:0070485">
    <property type="term" value="P:dehydro-D-arabinono-1,4-lactone biosynthetic process"/>
    <property type="evidence" value="ECO:0007669"/>
    <property type="project" value="TreeGrafter"/>
</dbReference>
<evidence type="ECO:0000256" key="7">
    <source>
        <dbReference type="SAM" id="MobiDB-lite"/>
    </source>
</evidence>
<reference evidence="10 11" key="1">
    <citation type="submission" date="2018-06" db="EMBL/GenBank/DDBJ databases">
        <title>Fusarium incarnatum-equiseti species complex species 28.</title>
        <authorList>
            <person name="Gardiner D.M."/>
        </authorList>
    </citation>
    <scope>NUCLEOTIDE SEQUENCE [LARGE SCALE GENOMIC DNA]</scope>
    <source>
        <strain evidence="10 11">FIESC_28</strain>
    </source>
</reference>
<evidence type="ECO:0000256" key="1">
    <source>
        <dbReference type="ARBA" id="ARBA00004141"/>
    </source>
</evidence>
<evidence type="ECO:0000256" key="2">
    <source>
        <dbReference type="ARBA" id="ARBA00005587"/>
    </source>
</evidence>
<dbReference type="InterPro" id="IPR036812">
    <property type="entry name" value="NAD(P)_OxRdtase_dom_sf"/>
</dbReference>
<evidence type="ECO:0000256" key="8">
    <source>
        <dbReference type="SAM" id="Phobius"/>
    </source>
</evidence>
<organism evidence="10 11">
    <name type="scientific">Fusarium coffeatum</name>
    <dbReference type="NCBI Taxonomy" id="231269"/>
    <lineage>
        <taxon>Eukaryota</taxon>
        <taxon>Fungi</taxon>
        <taxon>Dikarya</taxon>
        <taxon>Ascomycota</taxon>
        <taxon>Pezizomycotina</taxon>
        <taxon>Sordariomycetes</taxon>
        <taxon>Hypocreomycetidae</taxon>
        <taxon>Hypocreales</taxon>
        <taxon>Nectriaceae</taxon>
        <taxon>Fusarium</taxon>
        <taxon>Fusarium incarnatum-equiseti species complex</taxon>
    </lineage>
</organism>
<evidence type="ECO:0000256" key="3">
    <source>
        <dbReference type="ARBA" id="ARBA00022692"/>
    </source>
</evidence>
<dbReference type="Pfam" id="PF01184">
    <property type="entry name" value="Gpr1_Fun34_YaaH"/>
    <property type="match status" value="1"/>
</dbReference>
<keyword evidence="5" id="KW-0560">Oxidoreductase</keyword>
<dbReference type="NCBIfam" id="NF038013">
    <property type="entry name" value="AceTr_1"/>
    <property type="match status" value="1"/>
</dbReference>
<keyword evidence="4 8" id="KW-1133">Transmembrane helix</keyword>
<dbReference type="GeneID" id="41991785"/>
<feature type="transmembrane region" description="Helical" evidence="8">
    <location>
        <begin position="207"/>
        <end position="226"/>
    </location>
</feature>
<evidence type="ECO:0000256" key="5">
    <source>
        <dbReference type="ARBA" id="ARBA00023002"/>
    </source>
</evidence>
<feature type="compositionally biased region" description="Basic and acidic residues" evidence="7">
    <location>
        <begin position="1"/>
        <end position="17"/>
    </location>
</feature>
<keyword evidence="6 8" id="KW-0472">Membrane</keyword>
<evidence type="ECO:0000313" key="10">
    <source>
        <dbReference type="EMBL" id="RBR24849.1"/>
    </source>
</evidence>
<protein>
    <recommendedName>
        <fullName evidence="9">NADP-dependent oxidoreductase domain-containing protein</fullName>
    </recommendedName>
</protein>
<name>A0A366S6C9_9HYPO</name>
<feature type="transmembrane region" description="Helical" evidence="8">
    <location>
        <begin position="148"/>
        <end position="168"/>
    </location>
</feature>
<comment type="caution">
    <text evidence="10">The sequence shown here is derived from an EMBL/GenBank/DDBJ whole genome shotgun (WGS) entry which is preliminary data.</text>
</comment>
<comment type="subcellular location">
    <subcellularLocation>
        <location evidence="1">Membrane</location>
        <topology evidence="1">Multi-pass membrane protein</topology>
    </subcellularLocation>
</comment>
<proteinExistence type="inferred from homology"/>
<evidence type="ECO:0000256" key="4">
    <source>
        <dbReference type="ARBA" id="ARBA00022989"/>
    </source>
</evidence>
<sequence length="587" mass="63977">MSAVRAQEDQASGDKEATLWSGDDCPETKTNCYATTTKQDAARQADIEFRQKFGDAGPLGLSGFAFATFLTALVNLNVHGVTIPNIVIGPALVYGGLAQLLSGMWDIANGNTVSATIACSYGCFWISYAISMIPFFNVRDAYPSDADYNHANGLFLTGFFIFSVAITLCTMKSNAFSLTLCVLVNCTWLLLGLANLCTEESGAPNKVLLKCGGATGLLVSFTAWYLMYEGLANRQNRIMAPTHASALVMGGAGFSYQLTPKPESLPIVDILLRAFELGVRTIDTSPYYEPSEQLMGAALSDSRITSKYKRSDYELMTKVGRIMEHEFNYSPEWIRISVARSMERFQTTYLDVVFCHDVEYVPVEEAVTAVGVLLEFQREGSVLRVGISGYDIDVLAKIATLAKERYGRPVDVIQTWAQLTLQNTQAETRGFAQFRAADVKSVFCSSPLAVGLLRTGGIPVGLTGDWHPAPQGLRAAAAEAAKWVDENGNGESLAFLAMQYAILKAKQNCDASFEVSTITGISTMSDLEQNVAAAKAILKTAKESESLQDYTELDSQAVESRSGLYERVRSMLGTWVDYDFTAKNAKE</sequence>
<evidence type="ECO:0000256" key="6">
    <source>
        <dbReference type="ARBA" id="ARBA00023136"/>
    </source>
</evidence>
<dbReference type="PANTHER" id="PTHR42686:SF1">
    <property type="entry name" value="GH17980P-RELATED"/>
    <property type="match status" value="1"/>
</dbReference>
<accession>A0A366S6C9</accession>
<evidence type="ECO:0000259" key="9">
    <source>
        <dbReference type="Pfam" id="PF00248"/>
    </source>
</evidence>
<dbReference type="GO" id="GO:0005829">
    <property type="term" value="C:cytosol"/>
    <property type="evidence" value="ECO:0007669"/>
    <property type="project" value="TreeGrafter"/>
</dbReference>
<dbReference type="GO" id="GO:0045290">
    <property type="term" value="F:D-arabinose 1-dehydrogenase [NAD(P)+] activity"/>
    <property type="evidence" value="ECO:0007669"/>
    <property type="project" value="TreeGrafter"/>
</dbReference>
<keyword evidence="3 8" id="KW-0812">Transmembrane</keyword>
<dbReference type="SUPFAM" id="SSF51430">
    <property type="entry name" value="NAD(P)-linked oxidoreductase"/>
    <property type="match status" value="1"/>
</dbReference>
<feature type="domain" description="NADP-dependent oxidoreductase" evidence="9">
    <location>
        <begin position="247"/>
        <end position="545"/>
    </location>
</feature>
<dbReference type="OrthoDB" id="5286008at2759"/>
<comment type="similarity">
    <text evidence="2">Belongs to the acetate uptake transporter (AceTr) (TC 2.A.96) family.</text>
</comment>
<feature type="region of interest" description="Disordered" evidence="7">
    <location>
        <begin position="1"/>
        <end position="20"/>
    </location>
</feature>
<dbReference type="GO" id="GO:0016020">
    <property type="term" value="C:membrane"/>
    <property type="evidence" value="ECO:0007669"/>
    <property type="project" value="UniProtKB-SubCell"/>
</dbReference>
<feature type="transmembrane region" description="Helical" evidence="8">
    <location>
        <begin position="82"/>
        <end position="101"/>
    </location>
</feature>
<feature type="transmembrane region" description="Helical" evidence="8">
    <location>
        <begin position="175"/>
        <end position="195"/>
    </location>
</feature>
<dbReference type="Gene3D" id="3.20.20.100">
    <property type="entry name" value="NADP-dependent oxidoreductase domain"/>
    <property type="match status" value="1"/>
</dbReference>